<reference evidence="2" key="3">
    <citation type="submission" date="2023-05" db="EMBL/GenBank/DDBJ databases">
        <authorList>
            <person name="Smith C.H."/>
        </authorList>
    </citation>
    <scope>NUCLEOTIDE SEQUENCE</scope>
    <source>
        <strain evidence="2">CHS0354</strain>
        <tissue evidence="2">Mantle</tissue>
    </source>
</reference>
<gene>
    <name evidence="2" type="ORF">CHS0354_011142</name>
</gene>
<accession>A0AAE0S0Y3</accession>
<evidence type="ECO:0000313" key="2">
    <source>
        <dbReference type="EMBL" id="KAK3583257.1"/>
    </source>
</evidence>
<organism evidence="2 3">
    <name type="scientific">Potamilus streckersoni</name>
    <dbReference type="NCBI Taxonomy" id="2493646"/>
    <lineage>
        <taxon>Eukaryota</taxon>
        <taxon>Metazoa</taxon>
        <taxon>Spiralia</taxon>
        <taxon>Lophotrochozoa</taxon>
        <taxon>Mollusca</taxon>
        <taxon>Bivalvia</taxon>
        <taxon>Autobranchia</taxon>
        <taxon>Heteroconchia</taxon>
        <taxon>Palaeoheterodonta</taxon>
        <taxon>Unionida</taxon>
        <taxon>Unionoidea</taxon>
        <taxon>Unionidae</taxon>
        <taxon>Ambleminae</taxon>
        <taxon>Lampsilini</taxon>
        <taxon>Potamilus</taxon>
    </lineage>
</organism>
<reference evidence="2" key="2">
    <citation type="journal article" date="2021" name="Genome Biol. Evol.">
        <title>Developing a high-quality reference genome for a parasitic bivalve with doubly uniparental inheritance (Bivalvia: Unionida).</title>
        <authorList>
            <person name="Smith C.H."/>
        </authorList>
    </citation>
    <scope>NUCLEOTIDE SEQUENCE</scope>
    <source>
        <strain evidence="2">CHS0354</strain>
        <tissue evidence="2">Mantle</tissue>
    </source>
</reference>
<dbReference type="Proteomes" id="UP001195483">
    <property type="component" value="Unassembled WGS sequence"/>
</dbReference>
<dbReference type="AlphaFoldDB" id="A0AAE0S0Y3"/>
<comment type="caution">
    <text evidence="2">The sequence shown here is derived from an EMBL/GenBank/DDBJ whole genome shotgun (WGS) entry which is preliminary data.</text>
</comment>
<protein>
    <submittedName>
        <fullName evidence="2">Uncharacterized protein</fullName>
    </submittedName>
</protein>
<feature type="region of interest" description="Disordered" evidence="1">
    <location>
        <begin position="20"/>
        <end position="60"/>
    </location>
</feature>
<keyword evidence="3" id="KW-1185">Reference proteome</keyword>
<evidence type="ECO:0000313" key="3">
    <source>
        <dbReference type="Proteomes" id="UP001195483"/>
    </source>
</evidence>
<reference evidence="2" key="1">
    <citation type="journal article" date="2021" name="Genome Biol. Evol.">
        <title>A High-Quality Reference Genome for a Parasitic Bivalve with Doubly Uniparental Inheritance (Bivalvia: Unionida).</title>
        <authorList>
            <person name="Smith C.H."/>
        </authorList>
    </citation>
    <scope>NUCLEOTIDE SEQUENCE</scope>
    <source>
        <strain evidence="2">CHS0354</strain>
    </source>
</reference>
<sequence>MEASFLHQVRDFLPYTKREIQRALSTSKQPKKSGRDTADEADERTNQGFLPRTAGETDNRVGIVRAEKRTGAGGQLSLPTCITSEGALGLSQLLVT</sequence>
<evidence type="ECO:0000256" key="1">
    <source>
        <dbReference type="SAM" id="MobiDB-lite"/>
    </source>
</evidence>
<proteinExistence type="predicted"/>
<name>A0AAE0S0Y3_9BIVA</name>
<dbReference type="EMBL" id="JAEAOA010000695">
    <property type="protein sequence ID" value="KAK3583257.1"/>
    <property type="molecule type" value="Genomic_DNA"/>
</dbReference>